<dbReference type="GO" id="GO:0015192">
    <property type="term" value="F:L-phenylalanine transmembrane transporter activity"/>
    <property type="evidence" value="ECO:0007669"/>
    <property type="project" value="TreeGrafter"/>
</dbReference>
<dbReference type="PANTHER" id="PTHR11795">
    <property type="entry name" value="BRANCHED-CHAIN AMINO ACID TRANSPORT SYSTEM PERMEASE PROTEIN LIVH"/>
    <property type="match status" value="1"/>
</dbReference>
<protein>
    <submittedName>
        <fullName evidence="11">Branched-chain amino acid ABC transporter permease</fullName>
    </submittedName>
</protein>
<accession>A0A1U9KDH2</accession>
<dbReference type="CDD" id="cd06582">
    <property type="entry name" value="TM_PBP1_LivH_like"/>
    <property type="match status" value="1"/>
</dbReference>
<evidence type="ECO:0000256" key="2">
    <source>
        <dbReference type="ARBA" id="ARBA00022448"/>
    </source>
</evidence>
<evidence type="ECO:0000256" key="3">
    <source>
        <dbReference type="ARBA" id="ARBA00022475"/>
    </source>
</evidence>
<feature type="transmembrane region" description="Helical" evidence="10">
    <location>
        <begin position="219"/>
        <end position="245"/>
    </location>
</feature>
<name>A0A1U9KDH2_ACEAC</name>
<sequence>MLSQQIINGVVIGSVYILVAIAFSLMLTVLNFLNFAIPALFVAGGMLTWIAFCLTHSIVLSVMISVAGTLVLGLAVEKTVYWPTQGKGAILPLAGSLSILVLLQNVFLSLYGSEQQAFPNPFASRNLHVAGLVISTVQCAALLLSLFLVCALSWFLNHSSLGRQVRCLAENHETARLLGLRTRHLVSILFALTSGIAGLAGILFAFTYQQVSPLMGEDIGLKAVCAMIVGGAGTIWGAIFGGLLIGLTEVMTVAYIGSDFSNITVYGLLLLILLVRPTGLLGRPPVTEKV</sequence>
<dbReference type="EMBL" id="CP014692">
    <property type="protein sequence ID" value="AQS83840.1"/>
    <property type="molecule type" value="Genomic_DNA"/>
</dbReference>
<feature type="transmembrane region" description="Helical" evidence="10">
    <location>
        <begin position="32"/>
        <end position="52"/>
    </location>
</feature>
<reference evidence="11 12" key="1">
    <citation type="submission" date="2016-03" db="EMBL/GenBank/DDBJ databases">
        <title>Acetic acid bacteria sequencing.</title>
        <authorList>
            <person name="Brandt J."/>
            <person name="Jakob F."/>
            <person name="Vogel R.F."/>
        </authorList>
    </citation>
    <scope>NUCLEOTIDE SEQUENCE [LARGE SCALE GENOMIC DNA]</scope>
    <source>
        <strain evidence="11 12">TMW2.1153</strain>
    </source>
</reference>
<feature type="transmembrane region" description="Helical" evidence="10">
    <location>
        <begin position="132"/>
        <end position="156"/>
    </location>
</feature>
<dbReference type="GO" id="GO:0015808">
    <property type="term" value="P:L-alanine transport"/>
    <property type="evidence" value="ECO:0007669"/>
    <property type="project" value="TreeGrafter"/>
</dbReference>
<evidence type="ECO:0000256" key="5">
    <source>
        <dbReference type="ARBA" id="ARBA00022692"/>
    </source>
</evidence>
<keyword evidence="5 10" id="KW-0812">Transmembrane</keyword>
<feature type="transmembrane region" description="Helical" evidence="10">
    <location>
        <begin position="58"/>
        <end position="76"/>
    </location>
</feature>
<dbReference type="Pfam" id="PF02653">
    <property type="entry name" value="BPD_transp_2"/>
    <property type="match status" value="1"/>
</dbReference>
<dbReference type="GO" id="GO:0042941">
    <property type="term" value="P:D-alanine transmembrane transport"/>
    <property type="evidence" value="ECO:0007669"/>
    <property type="project" value="TreeGrafter"/>
</dbReference>
<dbReference type="GO" id="GO:0005304">
    <property type="term" value="F:L-valine transmembrane transporter activity"/>
    <property type="evidence" value="ECO:0007669"/>
    <property type="project" value="TreeGrafter"/>
</dbReference>
<dbReference type="InterPro" id="IPR052157">
    <property type="entry name" value="BCAA_transport_permease"/>
</dbReference>
<evidence type="ECO:0000256" key="9">
    <source>
        <dbReference type="ARBA" id="ARBA00037998"/>
    </source>
</evidence>
<dbReference type="AlphaFoldDB" id="A0A1U9KDH2"/>
<keyword evidence="4" id="KW-0997">Cell inner membrane</keyword>
<organism evidence="11 12">
    <name type="scientific">Acetobacter aceti</name>
    <dbReference type="NCBI Taxonomy" id="435"/>
    <lineage>
        <taxon>Bacteria</taxon>
        <taxon>Pseudomonadati</taxon>
        <taxon>Pseudomonadota</taxon>
        <taxon>Alphaproteobacteria</taxon>
        <taxon>Acetobacterales</taxon>
        <taxon>Acetobacteraceae</taxon>
        <taxon>Acetobacter</taxon>
        <taxon>Acetobacter subgen. Acetobacter</taxon>
    </lineage>
</organism>
<feature type="transmembrane region" description="Helical" evidence="10">
    <location>
        <begin position="185"/>
        <end position="207"/>
    </location>
</feature>
<dbReference type="RefSeq" id="WP_077811881.1">
    <property type="nucleotide sequence ID" value="NZ_CP014692.1"/>
</dbReference>
<evidence type="ECO:0000256" key="1">
    <source>
        <dbReference type="ARBA" id="ARBA00004651"/>
    </source>
</evidence>
<dbReference type="GO" id="GO:0005886">
    <property type="term" value="C:plasma membrane"/>
    <property type="evidence" value="ECO:0007669"/>
    <property type="project" value="UniProtKB-SubCell"/>
</dbReference>
<comment type="subcellular location">
    <subcellularLocation>
        <location evidence="1">Cell membrane</location>
        <topology evidence="1">Multi-pass membrane protein</topology>
    </subcellularLocation>
</comment>
<dbReference type="STRING" id="435.A0U92_02565"/>
<feature type="transmembrane region" description="Helical" evidence="10">
    <location>
        <begin position="6"/>
        <end position="25"/>
    </location>
</feature>
<proteinExistence type="inferred from homology"/>
<dbReference type="InterPro" id="IPR001851">
    <property type="entry name" value="ABC_transp_permease"/>
</dbReference>
<dbReference type="KEGG" id="aace:A0U92_02565"/>
<dbReference type="PANTHER" id="PTHR11795:SF371">
    <property type="entry name" value="HIGH-AFFINITY BRANCHED-CHAIN AMINO ACID TRANSPORT SYSTEM PERMEASE PROTEIN LIVH"/>
    <property type="match status" value="1"/>
</dbReference>
<evidence type="ECO:0000256" key="7">
    <source>
        <dbReference type="ARBA" id="ARBA00022989"/>
    </source>
</evidence>
<dbReference type="GO" id="GO:0015188">
    <property type="term" value="F:L-isoleucine transmembrane transporter activity"/>
    <property type="evidence" value="ECO:0007669"/>
    <property type="project" value="TreeGrafter"/>
</dbReference>
<evidence type="ECO:0000313" key="11">
    <source>
        <dbReference type="EMBL" id="AQS83840.1"/>
    </source>
</evidence>
<evidence type="ECO:0000256" key="10">
    <source>
        <dbReference type="SAM" id="Phobius"/>
    </source>
</evidence>
<keyword evidence="12" id="KW-1185">Reference proteome</keyword>
<gene>
    <name evidence="11" type="ORF">A0U92_02565</name>
</gene>
<evidence type="ECO:0000256" key="6">
    <source>
        <dbReference type="ARBA" id="ARBA00022970"/>
    </source>
</evidence>
<dbReference type="Proteomes" id="UP000188937">
    <property type="component" value="Chromosome"/>
</dbReference>
<comment type="similarity">
    <text evidence="9">Belongs to the binding-protein-dependent transport system permease family. LivHM subfamily.</text>
</comment>
<keyword evidence="3" id="KW-1003">Cell membrane</keyword>
<keyword evidence="2" id="KW-0813">Transport</keyword>
<keyword evidence="7 10" id="KW-1133">Transmembrane helix</keyword>
<feature type="transmembrane region" description="Helical" evidence="10">
    <location>
        <begin position="88"/>
        <end position="112"/>
    </location>
</feature>
<evidence type="ECO:0000256" key="8">
    <source>
        <dbReference type="ARBA" id="ARBA00023136"/>
    </source>
</evidence>
<keyword evidence="6" id="KW-0029">Amino-acid transport</keyword>
<evidence type="ECO:0000313" key="12">
    <source>
        <dbReference type="Proteomes" id="UP000188937"/>
    </source>
</evidence>
<dbReference type="OrthoDB" id="9778908at2"/>
<evidence type="ECO:0000256" key="4">
    <source>
        <dbReference type="ARBA" id="ARBA00022519"/>
    </source>
</evidence>
<feature type="transmembrane region" description="Helical" evidence="10">
    <location>
        <begin position="252"/>
        <end position="275"/>
    </location>
</feature>
<dbReference type="GO" id="GO:1903806">
    <property type="term" value="P:L-isoleucine import across plasma membrane"/>
    <property type="evidence" value="ECO:0007669"/>
    <property type="project" value="TreeGrafter"/>
</dbReference>
<keyword evidence="8 10" id="KW-0472">Membrane</keyword>
<dbReference type="GO" id="GO:0015190">
    <property type="term" value="F:L-leucine transmembrane transporter activity"/>
    <property type="evidence" value="ECO:0007669"/>
    <property type="project" value="TreeGrafter"/>
</dbReference>